<evidence type="ECO:0000313" key="15">
    <source>
        <dbReference type="EMBL" id="CAF0733322.1"/>
    </source>
</evidence>
<feature type="coiled-coil region" evidence="11">
    <location>
        <begin position="1275"/>
        <end position="1365"/>
    </location>
</feature>
<proteinExistence type="predicted"/>
<keyword evidence="4" id="KW-0328">Glycosyltransferase</keyword>
<dbReference type="Pfam" id="PF01465">
    <property type="entry name" value="GRIP"/>
    <property type="match status" value="1"/>
</dbReference>
<gene>
    <name evidence="15" type="ORF">OVA965_LOCUS964</name>
    <name evidence="16" type="ORF">TMI583_LOCUS965</name>
</gene>
<comment type="subcellular location">
    <subcellularLocation>
        <location evidence="1">Endoplasmic reticulum membrane</location>
        <topology evidence="1">Multi-pass membrane protein</topology>
    </subcellularLocation>
</comment>
<evidence type="ECO:0000256" key="9">
    <source>
        <dbReference type="ARBA" id="ARBA00023136"/>
    </source>
</evidence>
<evidence type="ECO:0000256" key="3">
    <source>
        <dbReference type="ARBA" id="ARBA00011964"/>
    </source>
</evidence>
<feature type="coiled-coil region" evidence="11">
    <location>
        <begin position="2560"/>
        <end position="2622"/>
    </location>
</feature>
<dbReference type="EMBL" id="CAJOBA010000158">
    <property type="protein sequence ID" value="CAF3509427.1"/>
    <property type="molecule type" value="Genomic_DNA"/>
</dbReference>
<dbReference type="Gene3D" id="1.10.220.60">
    <property type="entry name" value="GRIP domain"/>
    <property type="match status" value="1"/>
</dbReference>
<sequence>MALIPRNYNGYPMEFAPSARGYRRGYGNYGYYGTRPLQHQSNYQMTAPQFMHPAYQPYPHYDYGYGPYYKGAPNMMQSNKKAGLGTQFAMLVNDVERQLEYEAYMRRLRALLNNQQRLYTTQQPYVPRPIYQPQGSYDGPPIGYEREIRYQPYPVYITKPNLYTGRTTGALKYVIVPVSYPFIQPSMGPLTMPPFLFNRMAQPLCSLPLPPPLPPISYLPLAPILQQMVMQRYSNPVAVYPFASIMQNSFCMNNELQQQQVAMQAYQFNQFNRGFVPPPPQSMFTPQACMINQQQFVLPMIPMSSMVPPQQQQIMPIPYLPISQQQQIVPSPYLPISQQQQIVPSLNQSHQFISSSVSQPINFQQQITAPMIQPQELASSSLVPPVLSALSTPQQQIMAQILSNSLMQSMQPNSYLPSAPQQQITAPIIQPQQLASNPLTQPVLSALSTPQQQIMAQTFSNSLMQPSSYLPSAPQQQYGTSVICRACVPMPPPLNIPVNGNCWIQHCSCCHHIPNDMGNERRSGRVTPLLRHPVVPQFLPDPHQHLLNPPALLRPWLRKTPPLPPGSILLSDEYFEIPERKRKYRVSSWMLQPQRPNANKDIRSATSNESIHLVNIPGTNENLSPLIQRIVGEKVVFKPKEQELSELTNSLSSSTVSTEPDKHKKDELSSSRYRSTTVDFRNNNIPTSYRYHSRPKSKTRAAKLQTSSKMNPPTLHFNYYPPEVQSVVYTSNKYSKSSSENSTPVRTVTHKPIPEASNKRLDNILDLFSDTEIDWNAYMQEVEGVTNGTYDYFKLEGDTGPLVYPAGFVYVYLLFYYVTNLGKNIRLAQYLFAVIYIFMMVTLFTIYYKNKKVPPYAYIFMCLTSYRIHSIFVLRLFNDPIAMTLLYVSIVLFQKRQWLTGCLLYSAAVSIKMNILLMAPGLFIILLLSVGIQNTIKYIGYCAALQLILGLPFLLTNPIAYILRSFDFGRQFFYIWTVNWRLIPEYIFLNRYFHLTLLGLHVCVLLYVCRYQWLGLSILGIIELCWNIYPSTIPSSLVLHLCHIYLLTKLILTLKIDQSDIDHREQLTMSDDAVDSKVEDKPPVGKLEAMPKEELVKLIKLQVLQNKKYQAKNSELTIANVTLCQEQELLRNELDDERIKQTKSNEEIDQLKKAETKIQNELIDLQNEIQFIRSSSTAEEELTMKLLNSQRDIENLNNLKSDLEQTIEQLNEKLKHNDENDQLFQKYILLTIDSLHIFRDNEENKIKVIREPHNADVYDLYTSELKRIEETDILYRNLKQSCEQVNFEHQELQKQFNDMKQRNEELEVSNEELKSELMIIKDEYRMTKSDYDQRAQDYRRQIKDFEEQLNSLQQEQQLQQELQQKQQIIITPSEETRRRSSDDLRLQATSYSTTNSNDNEEIVHDILQFIVNFVELLEKNNSTITPTPISNSSNLSSSASLLLSCDISTLLHSVGITNFTDELYLSNYEDVLRLCTLLIERCRVLQYALLRRNHSSDIFSSSLESLSVNDQFKSSSSVSLLDDPSSSLVVCSSSKESDYEQYYIVINRHHNKSLDAIFDQLLDWTISSTDDDHTRSSNENWKITISRPNVQDEKSQIRFELSTDAVTLVLTPKQIDNGVVTLRSEIEKLIIENEQQKDEIKLLEKQLSDNEPYEQLKTHQIFLEEQLDKQRAQTIELENVLKQELNNKTKYEEIQLSYNELEKKYLIAEELNEQLKALKVEYDELKFNLNQKDEQIVKDRCYLIERDEQIKVLSIELEQERLNTIELKQLIDELNTLKSNYEEMKQLKEHIEHELENLKNDMNDKDKKKTDDVKQQQFLIDLSEKKSLECDQLKDEIKLYITDLENVNKLLFEQTKSADDLGRQLQTININYENYKTKYEQMIHEQEKLLNDLNIYQHEKQLLVGKIRDYETRQNGMQDKQTDTDEFKRQEAHFQQTYDQLEKKFQINESKYSEIVKQTKNEIEQLQLKNNEMNENLSKLEENRLTREKEYRQNIEQITNEKLTLEKTVESLTKKLEENRLTMEKEYRQNIEQITNEKLTLEETVESLTKKLREVTTSPPPPAEVSNGESIQELKEKLNKMKVLLTRLKKELQDKNQQPKQSLIDLELADYEKTIKYLKEEAQKKDKELSDLHEELNVHNDKYNCLKIEIDNLEQQKTQTEERANKFKTLLDEAKKELQNAKDLEMERINNEGNVRTLLDTNQLELDNNRLYINELVREKQQLLGTYISLSLYLYIIVIYLFSSDRINNNTDNSQRIISTLEQNLKILTHDLDIAKQDYDTLQDEFNSYKIRAQSVLKQQQQQQQQQQLLIQHENRLTPERQTEIHDLEETIEKLKVALKDTNEKLKAMMNENDALQKEQDRLINRQTKIVNDFKKREQELKTQIQKLENECLQHTNENLDMIKNVSTQNEMLSVAFKEQIASIQSDHERALGLVQSQLNSSRSEIEVLKSRLDYTTSRLDNNINEINSHSSVETITIGSNNDIRDDTNWFVHNTERQQGEGIDKELLQTTNSENSSTIAAKTLENVLFGNGDSANITNGSSSTVTALSSTSEKPKHILFEDVEMELQHINQEYEKCRLRLINITELLNDSELNNVRLEEQVNLLKDEIRRLERNMERADSISNLEYLKNVILKFFILRSTHERLQLIPVLVTMLKLSPDEQQKLVQVAHSNRFLEENTEPNQQQQPQEQQQNGGGNSWGSYLGKISGFY</sequence>
<protein>
    <recommendedName>
        <fullName evidence="3">dolichyl-P-Man:Man5GlcNAc2-PP-dolichol alpha-1,3-mannosyltransferase</fullName>
        <ecNumber evidence="3">2.4.1.258</ecNumber>
    </recommendedName>
</protein>
<evidence type="ECO:0000256" key="10">
    <source>
        <dbReference type="ARBA" id="ARBA00049506"/>
    </source>
</evidence>
<feature type="compositionally biased region" description="Low complexity" evidence="12">
    <location>
        <begin position="2680"/>
        <end position="2692"/>
    </location>
</feature>
<dbReference type="PROSITE" id="PS50913">
    <property type="entry name" value="GRIP"/>
    <property type="match status" value="1"/>
</dbReference>
<feature type="compositionally biased region" description="Polar residues" evidence="12">
    <location>
        <begin position="670"/>
        <end position="687"/>
    </location>
</feature>
<feature type="coiled-coil region" evidence="11">
    <location>
        <begin position="2325"/>
        <end position="2405"/>
    </location>
</feature>
<evidence type="ECO:0000256" key="1">
    <source>
        <dbReference type="ARBA" id="ARBA00004477"/>
    </source>
</evidence>
<accession>A0A8S2CSR2</accession>
<evidence type="ECO:0000256" key="12">
    <source>
        <dbReference type="SAM" id="MobiDB-lite"/>
    </source>
</evidence>
<keyword evidence="7" id="KW-0256">Endoplasmic reticulum</keyword>
<feature type="transmembrane region" description="Helical" evidence="13">
    <location>
        <begin position="914"/>
        <end position="932"/>
    </location>
</feature>
<dbReference type="Pfam" id="PF05208">
    <property type="entry name" value="ALG3"/>
    <property type="match status" value="1"/>
</dbReference>
<dbReference type="GO" id="GO:0005789">
    <property type="term" value="C:endoplasmic reticulum membrane"/>
    <property type="evidence" value="ECO:0007669"/>
    <property type="project" value="UniProtKB-SubCell"/>
</dbReference>
<evidence type="ECO:0000313" key="16">
    <source>
        <dbReference type="EMBL" id="CAF3509427.1"/>
    </source>
</evidence>
<name>A0A8S2CSR2_9BILA</name>
<dbReference type="PANTHER" id="PTHR12646:SF0">
    <property type="entry name" value="DOL-P-MAN:MAN(5)GLCNAC(2)-PP-DOL ALPHA-1,3-MANNOSYLTRANSFERASE"/>
    <property type="match status" value="1"/>
</dbReference>
<feature type="coiled-coil region" evidence="11">
    <location>
        <begin position="1949"/>
        <end position="2191"/>
    </location>
</feature>
<keyword evidence="11" id="KW-0175">Coiled coil</keyword>
<evidence type="ECO:0000256" key="4">
    <source>
        <dbReference type="ARBA" id="ARBA00022676"/>
    </source>
</evidence>
<dbReference type="Pfam" id="PF16704">
    <property type="entry name" value="Rab_bind"/>
    <property type="match status" value="1"/>
</dbReference>
<evidence type="ECO:0000313" key="17">
    <source>
        <dbReference type="Proteomes" id="UP000677228"/>
    </source>
</evidence>
<feature type="region of interest" description="Disordered" evidence="12">
    <location>
        <begin position="2677"/>
        <end position="2699"/>
    </location>
</feature>
<feature type="transmembrane region" description="Helical" evidence="13">
    <location>
        <begin position="868"/>
        <end position="893"/>
    </location>
</feature>
<dbReference type="EMBL" id="CAJNOK010000158">
    <property type="protein sequence ID" value="CAF0733322.1"/>
    <property type="molecule type" value="Genomic_DNA"/>
</dbReference>
<feature type="region of interest" description="Disordered" evidence="12">
    <location>
        <begin position="646"/>
        <end position="698"/>
    </location>
</feature>
<dbReference type="Proteomes" id="UP000677228">
    <property type="component" value="Unassembled WGS sequence"/>
</dbReference>
<dbReference type="InterPro" id="IPR007873">
    <property type="entry name" value="Glycosyltransferase_ALG3"/>
</dbReference>
<evidence type="ECO:0000256" key="6">
    <source>
        <dbReference type="ARBA" id="ARBA00022692"/>
    </source>
</evidence>
<dbReference type="SMART" id="SM00755">
    <property type="entry name" value="Grip"/>
    <property type="match status" value="1"/>
</dbReference>
<comment type="caution">
    <text evidence="15">The sequence shown here is derived from an EMBL/GenBank/DDBJ whole genome shotgun (WGS) entry which is preliminary data.</text>
</comment>
<keyword evidence="5" id="KW-0808">Transferase</keyword>
<dbReference type="InterPro" id="IPR000237">
    <property type="entry name" value="GRIP_dom"/>
</dbReference>
<comment type="pathway">
    <text evidence="2">Protein modification; protein glycosylation.</text>
</comment>
<dbReference type="GO" id="GO:0052925">
    <property type="term" value="F:dol-P-Man:Man(5)GlcNAc(2)-PP-Dol alpha-1,3-mannosyltransferase activity"/>
    <property type="evidence" value="ECO:0007669"/>
    <property type="project" value="UniProtKB-EC"/>
</dbReference>
<feature type="compositionally biased region" description="Low complexity" evidence="12">
    <location>
        <begin position="646"/>
        <end position="658"/>
    </location>
</feature>
<feature type="transmembrane region" description="Helical" evidence="13">
    <location>
        <begin position="938"/>
        <end position="963"/>
    </location>
</feature>
<feature type="domain" description="GRIP" evidence="14">
    <location>
        <begin position="2618"/>
        <end position="2668"/>
    </location>
</feature>
<keyword evidence="6 13" id="KW-0812">Transmembrane</keyword>
<keyword evidence="8 13" id="KW-1133">Transmembrane helix</keyword>
<feature type="coiled-coil region" evidence="11">
    <location>
        <begin position="1619"/>
        <end position="1735"/>
    </location>
</feature>
<organism evidence="15 17">
    <name type="scientific">Didymodactylos carnosus</name>
    <dbReference type="NCBI Taxonomy" id="1234261"/>
    <lineage>
        <taxon>Eukaryota</taxon>
        <taxon>Metazoa</taxon>
        <taxon>Spiralia</taxon>
        <taxon>Gnathifera</taxon>
        <taxon>Rotifera</taxon>
        <taxon>Eurotatoria</taxon>
        <taxon>Bdelloidea</taxon>
        <taxon>Philodinida</taxon>
        <taxon>Philodinidae</taxon>
        <taxon>Didymodactylos</taxon>
    </lineage>
</organism>
<comment type="catalytic activity">
    <reaction evidence="10">
        <text>an alpha-D-Man-(1-&gt;2)-alpha-D-Man-(1-&gt;2)-alpha-D-Man-(1-&gt;3)-[alpha-D-Man-(1-&gt;6)]-beta-D-Man-(1-&gt;4)-beta-D-GlcNAc-(1-&gt;4)-alpha-D-GlcNAc-diphospho-di-trans,poly-cis-dolichol + a di-trans,poly-cis-dolichyl beta-D-mannosyl phosphate = an alpha-D-Man-(1-&gt;2)-alpha-D-Man-(1-&gt;2)-alpha-D-Man-(1-&gt;3)-[alpha-D-Man-(1-&gt;3)-alpha-D-Man-(1-&gt;6)]-beta-D-Man-(1-&gt;4)-beta-D-GlcNAc-(1-&gt;4)-alpha-D-GlcNAc-diphospho-di-trans,poly-cis-dolichol + a di-trans,poly-cis-dolichyl phosphate + H(+)</text>
        <dbReference type="Rhea" id="RHEA:29527"/>
        <dbReference type="Rhea" id="RHEA-COMP:19498"/>
        <dbReference type="Rhea" id="RHEA-COMP:19501"/>
        <dbReference type="Rhea" id="RHEA-COMP:19516"/>
        <dbReference type="Rhea" id="RHEA-COMP:19517"/>
        <dbReference type="ChEBI" id="CHEBI:15378"/>
        <dbReference type="ChEBI" id="CHEBI:57683"/>
        <dbReference type="ChEBI" id="CHEBI:58211"/>
        <dbReference type="ChEBI" id="CHEBI:132515"/>
        <dbReference type="ChEBI" id="CHEBI:132516"/>
        <dbReference type="EC" id="2.4.1.258"/>
    </reaction>
    <physiologicalReaction direction="left-to-right" evidence="10">
        <dbReference type="Rhea" id="RHEA:29528"/>
    </physiologicalReaction>
</comment>
<evidence type="ECO:0000256" key="7">
    <source>
        <dbReference type="ARBA" id="ARBA00022824"/>
    </source>
</evidence>
<evidence type="ECO:0000256" key="2">
    <source>
        <dbReference type="ARBA" id="ARBA00004922"/>
    </source>
</evidence>
<evidence type="ECO:0000256" key="13">
    <source>
        <dbReference type="SAM" id="Phobius"/>
    </source>
</evidence>
<dbReference type="EC" id="2.4.1.258" evidence="3"/>
<reference evidence="15" key="1">
    <citation type="submission" date="2021-02" db="EMBL/GenBank/DDBJ databases">
        <authorList>
            <person name="Nowell W R."/>
        </authorList>
    </citation>
    <scope>NUCLEOTIDE SEQUENCE</scope>
</reference>
<dbReference type="Proteomes" id="UP000682733">
    <property type="component" value="Unassembled WGS sequence"/>
</dbReference>
<feature type="transmembrane region" description="Helical" evidence="13">
    <location>
        <begin position="992"/>
        <end position="1013"/>
    </location>
</feature>
<keyword evidence="9 13" id="KW-0472">Membrane</keyword>
<feature type="compositionally biased region" description="Basic and acidic residues" evidence="12">
    <location>
        <begin position="659"/>
        <end position="669"/>
    </location>
</feature>
<dbReference type="InterPro" id="IPR032023">
    <property type="entry name" value="GCC2_Rab_bind"/>
</dbReference>
<dbReference type="PANTHER" id="PTHR12646">
    <property type="entry name" value="NOT56 - RELATED"/>
    <property type="match status" value="1"/>
</dbReference>
<evidence type="ECO:0000256" key="5">
    <source>
        <dbReference type="ARBA" id="ARBA00022679"/>
    </source>
</evidence>
<feature type="coiled-coil region" evidence="11">
    <location>
        <begin position="1767"/>
        <end position="1899"/>
    </location>
</feature>
<feature type="transmembrane region" description="Helical" evidence="13">
    <location>
        <begin position="830"/>
        <end position="848"/>
    </location>
</feature>
<feature type="coiled-coil region" evidence="11">
    <location>
        <begin position="1134"/>
        <end position="1220"/>
    </location>
</feature>
<evidence type="ECO:0000256" key="8">
    <source>
        <dbReference type="ARBA" id="ARBA00022989"/>
    </source>
</evidence>
<feature type="coiled-coil region" evidence="11">
    <location>
        <begin position="2258"/>
        <end position="2292"/>
    </location>
</feature>
<evidence type="ECO:0000259" key="14">
    <source>
        <dbReference type="PROSITE" id="PS50913"/>
    </source>
</evidence>
<evidence type="ECO:0000256" key="11">
    <source>
        <dbReference type="SAM" id="Coils"/>
    </source>
</evidence>
<feature type="transmembrane region" description="Helical" evidence="13">
    <location>
        <begin position="802"/>
        <end position="818"/>
    </location>
</feature>